<evidence type="ECO:0000313" key="5">
    <source>
        <dbReference type="Proteomes" id="UP000254633"/>
    </source>
</evidence>
<dbReference type="InterPro" id="IPR002912">
    <property type="entry name" value="ACT_dom"/>
</dbReference>
<comment type="catalytic activity">
    <reaction evidence="2">
        <text>L-aspartate + ATP = 4-phospho-L-aspartate + ADP</text>
        <dbReference type="Rhea" id="RHEA:23776"/>
        <dbReference type="ChEBI" id="CHEBI:29991"/>
        <dbReference type="ChEBI" id="CHEBI:30616"/>
        <dbReference type="ChEBI" id="CHEBI:57535"/>
        <dbReference type="ChEBI" id="CHEBI:456216"/>
        <dbReference type="EC" id="2.7.2.4"/>
    </reaction>
</comment>
<dbReference type="Pfam" id="PF01842">
    <property type="entry name" value="ACT"/>
    <property type="match status" value="1"/>
</dbReference>
<dbReference type="Proteomes" id="UP000254633">
    <property type="component" value="Unassembled WGS sequence"/>
</dbReference>
<dbReference type="GO" id="GO:0009089">
    <property type="term" value="P:lysine biosynthetic process via diaminopimelate"/>
    <property type="evidence" value="ECO:0007669"/>
    <property type="project" value="TreeGrafter"/>
</dbReference>
<protein>
    <submittedName>
        <fullName evidence="4">Lysine-sensitive aspartokinase III</fullName>
        <ecNumber evidence="4">2.7.2.4</ecNumber>
    </submittedName>
</protein>
<dbReference type="InterPro" id="IPR045865">
    <property type="entry name" value="ACT-like_dom_sf"/>
</dbReference>
<keyword evidence="4" id="KW-0418">Kinase</keyword>
<sequence length="99" mass="10494">MLHSRGFLAEVFGILARHNISVDLITTSEVSIALTLDTTGSTSTGDTLLTQSLLMELSALCRVEVEEGLALVALIGNNLSKAAALVKRCSASWNRSTFA</sequence>
<dbReference type="FunFam" id="3.30.70.260:FF:000017">
    <property type="entry name" value="Aspartokinase"/>
    <property type="match status" value="1"/>
</dbReference>
<evidence type="ECO:0000256" key="2">
    <source>
        <dbReference type="ARBA" id="ARBA00047872"/>
    </source>
</evidence>
<dbReference type="PANTHER" id="PTHR21499:SF59">
    <property type="entry name" value="ASPARTOKINASE"/>
    <property type="match status" value="1"/>
</dbReference>
<dbReference type="AlphaFoldDB" id="A0A379U607"/>
<dbReference type="PANTHER" id="PTHR21499">
    <property type="entry name" value="ASPARTATE KINASE"/>
    <property type="match status" value="1"/>
</dbReference>
<evidence type="ECO:0000313" key="4">
    <source>
        <dbReference type="EMBL" id="SUG57984.1"/>
    </source>
</evidence>
<dbReference type="Gene3D" id="3.30.70.260">
    <property type="match status" value="1"/>
</dbReference>
<gene>
    <name evidence="4" type="primary">lysC_2</name>
    <name evidence="4" type="ORF">NCTC10060_05229</name>
</gene>
<dbReference type="EMBL" id="UGXH01000003">
    <property type="protein sequence ID" value="SUG57984.1"/>
    <property type="molecule type" value="Genomic_DNA"/>
</dbReference>
<dbReference type="GO" id="GO:0004072">
    <property type="term" value="F:aspartate kinase activity"/>
    <property type="evidence" value="ECO:0007669"/>
    <property type="project" value="UniProtKB-EC"/>
</dbReference>
<proteinExistence type="inferred from homology"/>
<evidence type="ECO:0000259" key="3">
    <source>
        <dbReference type="PROSITE" id="PS51671"/>
    </source>
</evidence>
<dbReference type="PROSITE" id="PS51671">
    <property type="entry name" value="ACT"/>
    <property type="match status" value="1"/>
</dbReference>
<dbReference type="GO" id="GO:0005829">
    <property type="term" value="C:cytosol"/>
    <property type="evidence" value="ECO:0007669"/>
    <property type="project" value="TreeGrafter"/>
</dbReference>
<organism evidence="4 5">
    <name type="scientific">Salmonella diarizonae</name>
    <dbReference type="NCBI Taxonomy" id="59204"/>
    <lineage>
        <taxon>Bacteria</taxon>
        <taxon>Pseudomonadati</taxon>
        <taxon>Pseudomonadota</taxon>
        <taxon>Gammaproteobacteria</taxon>
        <taxon>Enterobacterales</taxon>
        <taxon>Enterobacteriaceae</taxon>
        <taxon>Salmonella</taxon>
    </lineage>
</organism>
<comment type="similarity">
    <text evidence="1">Belongs to the aspartokinase family.</text>
</comment>
<accession>A0A379U607</accession>
<dbReference type="GO" id="GO:0009090">
    <property type="term" value="P:homoserine biosynthetic process"/>
    <property type="evidence" value="ECO:0007669"/>
    <property type="project" value="TreeGrafter"/>
</dbReference>
<reference evidence="4 5" key="1">
    <citation type="submission" date="2018-06" db="EMBL/GenBank/DDBJ databases">
        <authorList>
            <consortium name="Pathogen Informatics"/>
            <person name="Doyle S."/>
        </authorList>
    </citation>
    <scope>NUCLEOTIDE SEQUENCE [LARGE SCALE GENOMIC DNA]</scope>
    <source>
        <strain evidence="4 5">NCTC10060</strain>
    </source>
</reference>
<evidence type="ECO:0000256" key="1">
    <source>
        <dbReference type="ARBA" id="ARBA00010122"/>
    </source>
</evidence>
<feature type="domain" description="ACT" evidence="3">
    <location>
        <begin position="1"/>
        <end position="77"/>
    </location>
</feature>
<dbReference type="EC" id="2.7.2.4" evidence="4"/>
<keyword evidence="4" id="KW-0808">Transferase</keyword>
<name>A0A379U607_SALDZ</name>
<dbReference type="SUPFAM" id="SSF55021">
    <property type="entry name" value="ACT-like"/>
    <property type="match status" value="1"/>
</dbReference>